<keyword evidence="6 8" id="KW-1278">Translocase</keyword>
<dbReference type="GO" id="GO:0016887">
    <property type="term" value="F:ATP hydrolysis activity"/>
    <property type="evidence" value="ECO:0007669"/>
    <property type="project" value="InterPro"/>
</dbReference>
<keyword evidence="10" id="KW-0449">Lipoprotein</keyword>
<comment type="subunit">
    <text evidence="8">The complex is composed of two ATP-binding proteins (LolD) and two transmembrane proteins (LolC and LolE).</text>
</comment>
<proteinExistence type="inferred from homology"/>
<evidence type="ECO:0000313" key="10">
    <source>
        <dbReference type="EMBL" id="CAH1599454.1"/>
    </source>
</evidence>
<evidence type="ECO:0000256" key="3">
    <source>
        <dbReference type="ARBA" id="ARBA00022519"/>
    </source>
</evidence>
<dbReference type="InterPro" id="IPR017911">
    <property type="entry name" value="MacB-like_ATP-bd"/>
</dbReference>
<accession>A0AAU9QRS8</accession>
<dbReference type="EMBL" id="CAKMUD010000094">
    <property type="protein sequence ID" value="CAH1599454.1"/>
    <property type="molecule type" value="Genomic_DNA"/>
</dbReference>
<keyword evidence="7 8" id="KW-0472">Membrane</keyword>
<dbReference type="InterPro" id="IPR011924">
    <property type="entry name" value="LolD_lipo_ATP-bd"/>
</dbReference>
<dbReference type="InterPro" id="IPR017871">
    <property type="entry name" value="ABC_transporter-like_CS"/>
</dbReference>
<evidence type="ECO:0000256" key="6">
    <source>
        <dbReference type="ARBA" id="ARBA00022967"/>
    </source>
</evidence>
<sequence length="229" mass="25302">MNKLLECRDIRKIYREASVSTEVLKGVSFDIDKGELVSIVGSSGSGKSTLLHILGALDEASRGEVFFLGQNLSALPPNEQAVLRNKHLGFVYQFHHLLSDFTAIENVSMPLLIGGTKVSIARTEAKALLEKVGLGHRMDHRPAELSGGERQRVAIARALVSKPDLVLADEPTGNLDHTTALKVYDLMRELSIESNIAFLVVTHDDELAVKMDRQMYMRDGLLVNRLTQK</sequence>
<evidence type="ECO:0000256" key="4">
    <source>
        <dbReference type="ARBA" id="ARBA00022741"/>
    </source>
</evidence>
<dbReference type="InterPro" id="IPR003439">
    <property type="entry name" value="ABC_transporter-like_ATP-bd"/>
</dbReference>
<dbReference type="PROSITE" id="PS00211">
    <property type="entry name" value="ABC_TRANSPORTER_1"/>
    <property type="match status" value="1"/>
</dbReference>
<organism evidence="10 11">
    <name type="scientific">Vibrio jasicida</name>
    <dbReference type="NCBI Taxonomy" id="766224"/>
    <lineage>
        <taxon>Bacteria</taxon>
        <taxon>Pseudomonadati</taxon>
        <taxon>Pseudomonadota</taxon>
        <taxon>Gammaproteobacteria</taxon>
        <taxon>Vibrionales</taxon>
        <taxon>Vibrionaceae</taxon>
        <taxon>Vibrio</taxon>
    </lineage>
</organism>
<dbReference type="GO" id="GO:0089705">
    <property type="term" value="P:protein localization to outer membrane"/>
    <property type="evidence" value="ECO:0007669"/>
    <property type="project" value="TreeGrafter"/>
</dbReference>
<dbReference type="Proteomes" id="UP001295462">
    <property type="component" value="Unassembled WGS sequence"/>
</dbReference>
<evidence type="ECO:0000256" key="5">
    <source>
        <dbReference type="ARBA" id="ARBA00022840"/>
    </source>
</evidence>
<protein>
    <recommendedName>
        <fullName evidence="8">Lipoprotein-releasing system ATP-binding protein LolD</fullName>
        <ecNumber evidence="8">7.6.2.-</ecNumber>
    </recommendedName>
</protein>
<evidence type="ECO:0000256" key="8">
    <source>
        <dbReference type="RuleBase" id="RU367068"/>
    </source>
</evidence>
<dbReference type="AlphaFoldDB" id="A0AAU9QRS8"/>
<keyword evidence="2 8" id="KW-1003">Cell membrane</keyword>
<dbReference type="FunFam" id="3.40.50.300:FF:000230">
    <property type="entry name" value="Lipoprotein-releasing system ATP-binding protein LolD"/>
    <property type="match status" value="1"/>
</dbReference>
<dbReference type="RefSeq" id="WP_409589236.1">
    <property type="nucleotide sequence ID" value="NZ_CAKMTZ010000082.1"/>
</dbReference>
<evidence type="ECO:0000313" key="11">
    <source>
        <dbReference type="Proteomes" id="UP001295462"/>
    </source>
</evidence>
<keyword evidence="1 8" id="KW-0813">Transport</keyword>
<dbReference type="GO" id="GO:0044874">
    <property type="term" value="P:lipoprotein localization to outer membrane"/>
    <property type="evidence" value="ECO:0007669"/>
    <property type="project" value="TreeGrafter"/>
</dbReference>
<dbReference type="GO" id="GO:0005886">
    <property type="term" value="C:plasma membrane"/>
    <property type="evidence" value="ECO:0007669"/>
    <property type="project" value="UniProtKB-SubCell"/>
</dbReference>
<dbReference type="GO" id="GO:0005524">
    <property type="term" value="F:ATP binding"/>
    <property type="evidence" value="ECO:0007669"/>
    <property type="project" value="UniProtKB-UniRule"/>
</dbReference>
<evidence type="ECO:0000259" key="9">
    <source>
        <dbReference type="PROSITE" id="PS50893"/>
    </source>
</evidence>
<dbReference type="Pfam" id="PF00005">
    <property type="entry name" value="ABC_tran"/>
    <property type="match status" value="1"/>
</dbReference>
<name>A0AAU9QRS8_9VIBR</name>
<dbReference type="CDD" id="cd03255">
    <property type="entry name" value="ABC_MJ0796_LolCDE_FtsE"/>
    <property type="match status" value="1"/>
</dbReference>
<comment type="caution">
    <text evidence="10">The sequence shown here is derived from an EMBL/GenBank/DDBJ whole genome shotgun (WGS) entry which is preliminary data.</text>
</comment>
<dbReference type="InterPro" id="IPR015854">
    <property type="entry name" value="ABC_transpr_LolD-like"/>
</dbReference>
<dbReference type="SMART" id="SM00382">
    <property type="entry name" value="AAA"/>
    <property type="match status" value="1"/>
</dbReference>
<keyword evidence="4 8" id="KW-0547">Nucleotide-binding</keyword>
<keyword evidence="3 8" id="KW-0997">Cell inner membrane</keyword>
<dbReference type="SUPFAM" id="SSF52540">
    <property type="entry name" value="P-loop containing nucleoside triphosphate hydrolases"/>
    <property type="match status" value="1"/>
</dbReference>
<evidence type="ECO:0000256" key="1">
    <source>
        <dbReference type="ARBA" id="ARBA00022448"/>
    </source>
</evidence>
<keyword evidence="5 8" id="KW-0067">ATP-binding</keyword>
<evidence type="ECO:0000256" key="7">
    <source>
        <dbReference type="ARBA" id="ARBA00023136"/>
    </source>
</evidence>
<comment type="similarity">
    <text evidence="8">Belongs to the ABC transporter superfamily. Lipoprotein translocase (TC 3.A.1.125) family.</text>
</comment>
<dbReference type="EC" id="7.6.2.-" evidence="8"/>
<dbReference type="InterPro" id="IPR003593">
    <property type="entry name" value="AAA+_ATPase"/>
</dbReference>
<dbReference type="NCBIfam" id="TIGR02211">
    <property type="entry name" value="LolD_lipo_ex"/>
    <property type="match status" value="1"/>
</dbReference>
<evidence type="ECO:0000256" key="2">
    <source>
        <dbReference type="ARBA" id="ARBA00022475"/>
    </source>
</evidence>
<dbReference type="Gene3D" id="3.40.50.300">
    <property type="entry name" value="P-loop containing nucleotide triphosphate hydrolases"/>
    <property type="match status" value="1"/>
</dbReference>
<dbReference type="InterPro" id="IPR027417">
    <property type="entry name" value="P-loop_NTPase"/>
</dbReference>
<dbReference type="PANTHER" id="PTHR24220">
    <property type="entry name" value="IMPORT ATP-BINDING PROTEIN"/>
    <property type="match status" value="1"/>
</dbReference>
<dbReference type="PANTHER" id="PTHR24220:SF689">
    <property type="entry name" value="LIPOPROTEIN-RELEASING SYSTEM ATP-BINDING PROTEIN LOLD"/>
    <property type="match status" value="1"/>
</dbReference>
<dbReference type="GO" id="GO:0022857">
    <property type="term" value="F:transmembrane transporter activity"/>
    <property type="evidence" value="ECO:0007669"/>
    <property type="project" value="TreeGrafter"/>
</dbReference>
<dbReference type="PROSITE" id="PS50893">
    <property type="entry name" value="ABC_TRANSPORTER_2"/>
    <property type="match status" value="1"/>
</dbReference>
<feature type="domain" description="ABC transporter" evidence="9">
    <location>
        <begin position="5"/>
        <end position="229"/>
    </location>
</feature>
<gene>
    <name evidence="8 10" type="primary">lolD</name>
    <name evidence="10" type="ORF">THF1A12_40148</name>
</gene>
<comment type="subcellular location">
    <subcellularLocation>
        <location evidence="8">Cell inner membrane</location>
        <topology evidence="8">Peripheral membrane protein</topology>
    </subcellularLocation>
</comment>
<reference evidence="10" key="1">
    <citation type="submission" date="2022-01" db="EMBL/GenBank/DDBJ databases">
        <authorList>
            <person name="Lagorce A."/>
        </authorList>
    </citation>
    <scope>NUCLEOTIDE SEQUENCE</scope>
    <source>
        <strain evidence="10">Th15_F1_A12</strain>
    </source>
</reference>
<comment type="function">
    <text evidence="8">Part of the ABC transporter complex LolCDE involved in the translocation of mature outer membrane-directed lipoproteins, from the inner membrane to the periplasmic chaperone, LolA. Responsible for the formation of the LolA-lipoprotein complex in an ATP-dependent manner.</text>
</comment>